<protein>
    <submittedName>
        <fullName evidence="2">Uncharacterized protein</fullName>
    </submittedName>
</protein>
<organism evidence="2 3">
    <name type="scientific">Midichloria mitochondrii (strain IricVA)</name>
    <dbReference type="NCBI Taxonomy" id="696127"/>
    <lineage>
        <taxon>Bacteria</taxon>
        <taxon>Pseudomonadati</taxon>
        <taxon>Pseudomonadota</taxon>
        <taxon>Alphaproteobacteria</taxon>
        <taxon>Rickettsiales</taxon>
        <taxon>Candidatus Midichloriaceae</taxon>
        <taxon>Candidatus Midichloria</taxon>
    </lineage>
</organism>
<dbReference type="AlphaFoldDB" id="F7XUA2"/>
<name>F7XUA2_MIDMI</name>
<dbReference type="STRING" id="696127.midi_01185"/>
<reference evidence="2 3" key="1">
    <citation type="journal article" date="2011" name="Mol. Biol. Evol.">
        <title>Phylogenomic evidence for the presence of a flagellum and cbb3 oxidase in the free-living mitochondrial ancestor.</title>
        <authorList>
            <person name="Sassera D."/>
            <person name="Lo N."/>
            <person name="Epis S."/>
            <person name="D'Auria G."/>
            <person name="Montagna M."/>
            <person name="Comandatore F."/>
            <person name="Horner D."/>
            <person name="Pereto J."/>
            <person name="Luciano A.M."/>
            <person name="Franciosi F."/>
            <person name="Ferri E."/>
            <person name="Crotti E."/>
            <person name="Bazzocchi C."/>
            <person name="Daffonchio D."/>
            <person name="Sacchi L."/>
            <person name="Moya A."/>
            <person name="Latorre A."/>
            <person name="Bandi C."/>
        </authorList>
    </citation>
    <scope>NUCLEOTIDE SEQUENCE [LARGE SCALE GENOMIC DNA]</scope>
    <source>
        <strain evidence="2 3">IricVA</strain>
    </source>
</reference>
<sequence length="498" mass="53138">MREGKMFASSIVSRGITNLAARSAIPVISKTWENQQLAYNAALESAARSTFKNMAAFSLSALKEHGRAGATKVPAVFNTGLLSATATLLKPADVPASSMTSIARDIVKNSTFTFGTRAATSMPKVVVPNLLQTAESAVQDTIFGRIGSAVSASPVTDVTGDLRVTEVLSPVSTSISEATVSNLSQAAQFILPDTISGAVGNFIPDQSAAVAPALSELTELPDVSTSTVIERSTKMVGKAASAISADIENILPDLRYLLDPGSVSNAASAISSDIEDILPDLKCLLEPDSIADGLTSIPQKFPILQKPMDFSKMFLGEEPEFIKNFMEYLYNSGSYLYGLAVNACHIVSTALYNSYTYLYNFAATTYSLAIATASLVKDVVAYTYSGLSYAKDFATFCAVDHPYVVAGVVAFAVSAYLVKKYHVLDYAKTTAEISCCGIEAAVQIGCNTTVAAFSGACYLVDSSYSVCKKTWEYFSTSNDYKDDPQNDHTETSYCFCEY</sequence>
<dbReference type="EMBL" id="CP002130">
    <property type="protein sequence ID" value="AEI89461.1"/>
    <property type="molecule type" value="Genomic_DNA"/>
</dbReference>
<dbReference type="KEGG" id="mmn:midi_01185"/>
<keyword evidence="1" id="KW-0472">Membrane</keyword>
<keyword evidence="1" id="KW-0812">Transmembrane</keyword>
<evidence type="ECO:0000256" key="1">
    <source>
        <dbReference type="SAM" id="Phobius"/>
    </source>
</evidence>
<dbReference type="Proteomes" id="UP000006639">
    <property type="component" value="Chromosome"/>
</dbReference>
<evidence type="ECO:0000313" key="3">
    <source>
        <dbReference type="Proteomes" id="UP000006639"/>
    </source>
</evidence>
<feature type="transmembrane region" description="Helical" evidence="1">
    <location>
        <begin position="401"/>
        <end position="418"/>
    </location>
</feature>
<proteinExistence type="predicted"/>
<accession>F7XUA2</accession>
<dbReference type="HOGENOM" id="CLU_547266_0_0_5"/>
<keyword evidence="1" id="KW-1133">Transmembrane helix</keyword>
<evidence type="ECO:0000313" key="2">
    <source>
        <dbReference type="EMBL" id="AEI89461.1"/>
    </source>
</evidence>
<gene>
    <name evidence="2" type="ordered locus">midi_01185</name>
</gene>
<keyword evidence="3" id="KW-1185">Reference proteome</keyword>